<evidence type="ECO:0000313" key="2">
    <source>
        <dbReference type="Proteomes" id="UP000246132"/>
    </source>
</evidence>
<reference evidence="1 2" key="1">
    <citation type="journal article" date="2018" name="Int. J. Syst. Bacteriol.">
        <title>Oceaniradius stylonemae gen. nov., sp. nov., isolated from a red alga, Stylonema cornu-cervi.</title>
        <authorList>
            <person name="Jeong S."/>
        </authorList>
    </citation>
    <scope>NUCLEOTIDE SEQUENCE [LARGE SCALE GENOMIC DNA]</scope>
    <source>
        <strain evidence="1 2">StC1</strain>
    </source>
</reference>
<dbReference type="AlphaFoldDB" id="A0A3A8AK90"/>
<dbReference type="Proteomes" id="UP000246132">
    <property type="component" value="Unassembled WGS sequence"/>
</dbReference>
<evidence type="ECO:0000313" key="1">
    <source>
        <dbReference type="EMBL" id="RKF08100.1"/>
    </source>
</evidence>
<sequence length="225" mass="24645">MKQMHQNGTQRVYEYWNELRGQHAAPARSDIAPAALGRSLAHLFILDAGDVPGRFRLAGTWLGSAFGHELTGHAFGALFGRDDRMLAQRVVDAVRSESAVAILDLTAKADPERLLDMEMVLLPLAGEPSRVLGAIHPCGQPFWLGAFPLGPARVTGVRLIDPDRPLFNLANRPAIPLARRRSDGRPSAPRRLLRVIDGNRAAAIVQRERPALHLIDGGRTGDDRR</sequence>
<dbReference type="InterPro" id="IPR009922">
    <property type="entry name" value="DUF1457"/>
</dbReference>
<dbReference type="EMBL" id="QFWV02000002">
    <property type="protein sequence ID" value="RKF08100.1"/>
    <property type="molecule type" value="Genomic_DNA"/>
</dbReference>
<proteinExistence type="predicted"/>
<keyword evidence="2" id="KW-1185">Reference proteome</keyword>
<dbReference type="PIRSF" id="PIRSF031878">
    <property type="entry name" value="UCP031878"/>
    <property type="match status" value="1"/>
</dbReference>
<protein>
    <submittedName>
        <fullName evidence="1">PAS domain-containing protein</fullName>
    </submittedName>
</protein>
<dbReference type="Pfam" id="PF07310">
    <property type="entry name" value="PAS_5"/>
    <property type="match status" value="1"/>
</dbReference>
<accession>A0A3A8AK90</accession>
<name>A0A3A8AK90_9HYPH</name>
<gene>
    <name evidence="1" type="ORF">DEM25_001900</name>
</gene>
<organism evidence="1 2">
    <name type="scientific">Oceaniradius stylonematis</name>
    <dbReference type="NCBI Taxonomy" id="2184161"/>
    <lineage>
        <taxon>Bacteria</taxon>
        <taxon>Pseudomonadati</taxon>
        <taxon>Pseudomonadota</taxon>
        <taxon>Alphaproteobacteria</taxon>
        <taxon>Hyphomicrobiales</taxon>
        <taxon>Ahrensiaceae</taxon>
        <taxon>Oceaniradius</taxon>
    </lineage>
</organism>
<comment type="caution">
    <text evidence="1">The sequence shown here is derived from an EMBL/GenBank/DDBJ whole genome shotgun (WGS) entry which is preliminary data.</text>
</comment>